<evidence type="ECO:0000256" key="6">
    <source>
        <dbReference type="ARBA" id="ARBA00023027"/>
    </source>
</evidence>
<evidence type="ECO:0000256" key="4">
    <source>
        <dbReference type="ARBA" id="ARBA00011990"/>
    </source>
</evidence>
<reference evidence="11" key="1">
    <citation type="journal article" date="2019" name="Int. J. Syst. Evol. Microbiol.">
        <title>The Global Catalogue of Microorganisms (GCM) 10K type strain sequencing project: providing services to taxonomists for standard genome sequencing and annotation.</title>
        <authorList>
            <consortium name="The Broad Institute Genomics Platform"/>
            <consortium name="The Broad Institute Genome Sequencing Center for Infectious Disease"/>
            <person name="Wu L."/>
            <person name="Ma J."/>
        </authorList>
    </citation>
    <scope>NUCLEOTIDE SEQUENCE [LARGE SCALE GENOMIC DNA]</scope>
    <source>
        <strain evidence="11">KCTC 13193</strain>
    </source>
</reference>
<evidence type="ECO:0000256" key="5">
    <source>
        <dbReference type="ARBA" id="ARBA00016977"/>
    </source>
</evidence>
<dbReference type="GO" id="GO:0008460">
    <property type="term" value="F:dTDP-glucose 4,6-dehydratase activity"/>
    <property type="evidence" value="ECO:0007669"/>
    <property type="project" value="UniProtKB-EC"/>
</dbReference>
<proteinExistence type="inferred from homology"/>
<comment type="similarity">
    <text evidence="3 8">Belongs to the NAD(P)-dependent epimerase/dehydratase family. dTDP-glucose dehydratase subfamily.</text>
</comment>
<dbReference type="SUPFAM" id="SSF51735">
    <property type="entry name" value="NAD(P)-binding Rossmann-fold domains"/>
    <property type="match status" value="1"/>
</dbReference>
<organism evidence="10 11">
    <name type="scientific">Virgibacillus sediminis</name>
    <dbReference type="NCBI Taxonomy" id="202260"/>
    <lineage>
        <taxon>Bacteria</taxon>
        <taxon>Bacillati</taxon>
        <taxon>Bacillota</taxon>
        <taxon>Bacilli</taxon>
        <taxon>Bacillales</taxon>
        <taxon>Bacillaceae</taxon>
        <taxon>Virgibacillus</taxon>
    </lineage>
</organism>
<dbReference type="CDD" id="cd05246">
    <property type="entry name" value="dTDP_GD_SDR_e"/>
    <property type="match status" value="1"/>
</dbReference>
<evidence type="ECO:0000313" key="11">
    <source>
        <dbReference type="Proteomes" id="UP001595387"/>
    </source>
</evidence>
<protein>
    <recommendedName>
        <fullName evidence="5 8">dTDP-glucose 4,6-dehydratase</fullName>
        <ecNumber evidence="4 8">4.2.1.46</ecNumber>
    </recommendedName>
</protein>
<sequence>MNNDQQTLLITGGAGFIGSNFIDFFTEKYPKTQVLNIDKLTYAGNLDNLREIEPRKNYHFIQGDIGDEDTVTSIFEEYDISGVINFAAESHVDRSIEDSHAFVESNVLGTLTLLNAAKKDWEEKGELATRRFHQISTDEVYGSLGKEGSFSESTPYNPRNPYSASKASANFFVKSFGHTYGMNVVISSSSNNYGPRQHKEKLIPTIIHHALDGKQIPIYGDGENIRDWLYVMDHCRALDAVYHQGGPLETYNIGGGNERTNKEIASQICSILDEFVPDYRQSSAIMSYKELITFTEDRKGHDRRYSVDDRKIRQELGWEPVVDFASGLWKTVEWYVNEWKKVQTF</sequence>
<dbReference type="EC" id="4.2.1.46" evidence="4 8"/>
<dbReference type="RefSeq" id="WP_390307593.1">
    <property type="nucleotide sequence ID" value="NZ_JBHRRZ010000038.1"/>
</dbReference>
<dbReference type="InterPro" id="IPR016040">
    <property type="entry name" value="NAD(P)-bd_dom"/>
</dbReference>
<dbReference type="InterPro" id="IPR005888">
    <property type="entry name" value="dTDP_Gluc_deHydtase"/>
</dbReference>
<comment type="catalytic activity">
    <reaction evidence="1 8">
        <text>dTDP-alpha-D-glucose = dTDP-4-dehydro-6-deoxy-alpha-D-glucose + H2O</text>
        <dbReference type="Rhea" id="RHEA:17221"/>
        <dbReference type="ChEBI" id="CHEBI:15377"/>
        <dbReference type="ChEBI" id="CHEBI:57477"/>
        <dbReference type="ChEBI" id="CHEBI:57649"/>
        <dbReference type="EC" id="4.2.1.46"/>
    </reaction>
</comment>
<accession>A0ABV7A9S0</accession>
<dbReference type="PANTHER" id="PTHR43000">
    <property type="entry name" value="DTDP-D-GLUCOSE 4,6-DEHYDRATASE-RELATED"/>
    <property type="match status" value="1"/>
</dbReference>
<feature type="domain" description="NAD(P)-binding" evidence="9">
    <location>
        <begin position="9"/>
        <end position="328"/>
    </location>
</feature>
<keyword evidence="7 8" id="KW-0456">Lyase</keyword>
<dbReference type="Gene3D" id="3.90.25.10">
    <property type="entry name" value="UDP-galactose 4-epimerase, domain 1"/>
    <property type="match status" value="1"/>
</dbReference>
<dbReference type="NCBIfam" id="TIGR01181">
    <property type="entry name" value="dTDP_gluc_dehyt"/>
    <property type="match status" value="1"/>
</dbReference>
<dbReference type="EMBL" id="JBHRRZ010000038">
    <property type="protein sequence ID" value="MFC2949620.1"/>
    <property type="molecule type" value="Genomic_DNA"/>
</dbReference>
<keyword evidence="11" id="KW-1185">Reference proteome</keyword>
<evidence type="ECO:0000259" key="9">
    <source>
        <dbReference type="Pfam" id="PF16363"/>
    </source>
</evidence>
<evidence type="ECO:0000256" key="1">
    <source>
        <dbReference type="ARBA" id="ARBA00001539"/>
    </source>
</evidence>
<name>A0ABV7A9S0_9BACI</name>
<gene>
    <name evidence="10" type="primary">rfbB</name>
    <name evidence="10" type="ORF">ACFODW_14965</name>
</gene>
<dbReference type="Gene3D" id="3.40.50.720">
    <property type="entry name" value="NAD(P)-binding Rossmann-like Domain"/>
    <property type="match status" value="1"/>
</dbReference>
<dbReference type="Proteomes" id="UP001595387">
    <property type="component" value="Unassembled WGS sequence"/>
</dbReference>
<dbReference type="Pfam" id="PF16363">
    <property type="entry name" value="GDP_Man_Dehyd"/>
    <property type="match status" value="1"/>
</dbReference>
<evidence type="ECO:0000256" key="2">
    <source>
        <dbReference type="ARBA" id="ARBA00001911"/>
    </source>
</evidence>
<dbReference type="InterPro" id="IPR036291">
    <property type="entry name" value="NAD(P)-bd_dom_sf"/>
</dbReference>
<evidence type="ECO:0000256" key="8">
    <source>
        <dbReference type="RuleBase" id="RU004473"/>
    </source>
</evidence>
<evidence type="ECO:0000256" key="7">
    <source>
        <dbReference type="ARBA" id="ARBA00023239"/>
    </source>
</evidence>
<comment type="caution">
    <text evidence="10">The sequence shown here is derived from an EMBL/GenBank/DDBJ whole genome shotgun (WGS) entry which is preliminary data.</text>
</comment>
<comment type="cofactor">
    <cofactor evidence="2 8">
        <name>NAD(+)</name>
        <dbReference type="ChEBI" id="CHEBI:57540"/>
    </cofactor>
</comment>
<evidence type="ECO:0000313" key="10">
    <source>
        <dbReference type="EMBL" id="MFC2949620.1"/>
    </source>
</evidence>
<evidence type="ECO:0000256" key="3">
    <source>
        <dbReference type="ARBA" id="ARBA00008178"/>
    </source>
</evidence>
<keyword evidence="6" id="KW-0520">NAD</keyword>